<dbReference type="InterPro" id="IPR000477">
    <property type="entry name" value="RT_dom"/>
</dbReference>
<organism evidence="2 3">
    <name type="scientific">Amblyomma americanum</name>
    <name type="common">Lone star tick</name>
    <dbReference type="NCBI Taxonomy" id="6943"/>
    <lineage>
        <taxon>Eukaryota</taxon>
        <taxon>Metazoa</taxon>
        <taxon>Ecdysozoa</taxon>
        <taxon>Arthropoda</taxon>
        <taxon>Chelicerata</taxon>
        <taxon>Arachnida</taxon>
        <taxon>Acari</taxon>
        <taxon>Parasitiformes</taxon>
        <taxon>Ixodida</taxon>
        <taxon>Ixodoidea</taxon>
        <taxon>Ixodidae</taxon>
        <taxon>Amblyomminae</taxon>
        <taxon>Amblyomma</taxon>
    </lineage>
</organism>
<dbReference type="Proteomes" id="UP001321473">
    <property type="component" value="Unassembled WGS sequence"/>
</dbReference>
<evidence type="ECO:0000259" key="1">
    <source>
        <dbReference type="PROSITE" id="PS50878"/>
    </source>
</evidence>
<evidence type="ECO:0000313" key="3">
    <source>
        <dbReference type="Proteomes" id="UP001321473"/>
    </source>
</evidence>
<protein>
    <recommendedName>
        <fullName evidence="1">Reverse transcriptase domain-containing protein</fullName>
    </recommendedName>
</protein>
<dbReference type="PANTHER" id="PTHR19446">
    <property type="entry name" value="REVERSE TRANSCRIPTASES"/>
    <property type="match status" value="1"/>
</dbReference>
<dbReference type="EMBL" id="JARKHS020036858">
    <property type="protein sequence ID" value="KAK8754746.1"/>
    <property type="molecule type" value="Genomic_DNA"/>
</dbReference>
<evidence type="ECO:0000313" key="2">
    <source>
        <dbReference type="EMBL" id="KAK8754746.1"/>
    </source>
</evidence>
<dbReference type="InterPro" id="IPR043502">
    <property type="entry name" value="DNA/RNA_pol_sf"/>
</dbReference>
<sequence length="209" mass="23241">MLPANTAPGLDGLTGKDLRRVPVALLLVLLDILILTRHLPVCLRNARTVFLPKILGADSAAQFRPITISSVLERLFHKILANRLLAEIQLDCRQWAFLPVDGCAENILLLSMALQECKTSCRPLYKATLDLTKVFDSVAVDAILRGAAVRGCGQDILDYLEEFYQTSSTGLEFEGLKKLIHPSRRVRQGDPLSPLLLNLVLDEWLRSDN</sequence>
<keyword evidence="3" id="KW-1185">Reference proteome</keyword>
<name>A0AAQ4CX06_AMBAM</name>
<feature type="domain" description="Reverse transcriptase" evidence="1">
    <location>
        <begin position="32"/>
        <end position="209"/>
    </location>
</feature>
<gene>
    <name evidence="2" type="ORF">V5799_002552</name>
</gene>
<dbReference type="SUPFAM" id="SSF56672">
    <property type="entry name" value="DNA/RNA polymerases"/>
    <property type="match status" value="1"/>
</dbReference>
<dbReference type="Pfam" id="PF00078">
    <property type="entry name" value="RVT_1"/>
    <property type="match status" value="1"/>
</dbReference>
<dbReference type="PROSITE" id="PS50878">
    <property type="entry name" value="RT_POL"/>
    <property type="match status" value="1"/>
</dbReference>
<proteinExistence type="predicted"/>
<accession>A0AAQ4CX06</accession>
<reference evidence="2 3" key="1">
    <citation type="journal article" date="2023" name="Arcadia Sci">
        <title>De novo assembly of a long-read Amblyomma americanum tick genome.</title>
        <authorList>
            <person name="Chou S."/>
            <person name="Poskanzer K.E."/>
            <person name="Rollins M."/>
            <person name="Thuy-Boun P.S."/>
        </authorList>
    </citation>
    <scope>NUCLEOTIDE SEQUENCE [LARGE SCALE GENOMIC DNA]</scope>
    <source>
        <strain evidence="2">F_SG_1</strain>
        <tissue evidence="2">Salivary glands</tissue>
    </source>
</reference>
<dbReference type="GO" id="GO:0071897">
    <property type="term" value="P:DNA biosynthetic process"/>
    <property type="evidence" value="ECO:0007669"/>
    <property type="project" value="UniProtKB-ARBA"/>
</dbReference>
<comment type="caution">
    <text evidence="2">The sequence shown here is derived from an EMBL/GenBank/DDBJ whole genome shotgun (WGS) entry which is preliminary data.</text>
</comment>
<dbReference type="AlphaFoldDB" id="A0AAQ4CX06"/>